<dbReference type="GO" id="GO:0006289">
    <property type="term" value="P:nucleotide-excision repair"/>
    <property type="evidence" value="ECO:0007669"/>
    <property type="project" value="UniProtKB-UniRule"/>
</dbReference>
<dbReference type="GO" id="GO:0031593">
    <property type="term" value="F:polyubiquitin modification-dependent protein binding"/>
    <property type="evidence" value="ECO:0007669"/>
    <property type="project" value="UniProtKB-UniRule"/>
</dbReference>
<evidence type="ECO:0000256" key="3">
    <source>
        <dbReference type="ARBA" id="ARBA00022763"/>
    </source>
</evidence>
<dbReference type="NCBIfam" id="TIGR00601">
    <property type="entry name" value="rad23"/>
    <property type="match status" value="1"/>
</dbReference>
<keyword evidence="11" id="KW-1185">Reference proteome</keyword>
<dbReference type="InterPro" id="IPR015360">
    <property type="entry name" value="XPC-bd"/>
</dbReference>
<dbReference type="InterPro" id="IPR004806">
    <property type="entry name" value="Rad23"/>
</dbReference>
<dbReference type="Pfam" id="PF00240">
    <property type="entry name" value="ubiquitin"/>
    <property type="match status" value="1"/>
</dbReference>
<dbReference type="PROSITE" id="PS50053">
    <property type="entry name" value="UBIQUITIN_2"/>
    <property type="match status" value="1"/>
</dbReference>
<dbReference type="GO" id="GO:0070628">
    <property type="term" value="F:proteasome binding"/>
    <property type="evidence" value="ECO:0007669"/>
    <property type="project" value="TreeGrafter"/>
</dbReference>
<feature type="compositionally biased region" description="Gly residues" evidence="7">
    <location>
        <begin position="217"/>
        <end position="226"/>
    </location>
</feature>
<dbReference type="GO" id="GO:0005654">
    <property type="term" value="C:nucleoplasm"/>
    <property type="evidence" value="ECO:0007669"/>
    <property type="project" value="TreeGrafter"/>
</dbReference>
<dbReference type="InterPro" id="IPR006636">
    <property type="entry name" value="STI1_HS-bd"/>
</dbReference>
<keyword evidence="5 6" id="KW-0539">Nucleus</keyword>
<accession>A0AAV1IB03</accession>
<evidence type="ECO:0000259" key="8">
    <source>
        <dbReference type="PROSITE" id="PS50030"/>
    </source>
</evidence>
<dbReference type="InterPro" id="IPR029071">
    <property type="entry name" value="Ubiquitin-like_domsf"/>
</dbReference>
<dbReference type="CDD" id="cd14280">
    <property type="entry name" value="UBA1_Rad23_like"/>
    <property type="match status" value="1"/>
</dbReference>
<feature type="domain" description="UBA" evidence="8">
    <location>
        <begin position="165"/>
        <end position="205"/>
    </location>
</feature>
<feature type="region of interest" description="Disordered" evidence="7">
    <location>
        <begin position="245"/>
        <end position="269"/>
    </location>
</feature>
<proteinExistence type="inferred from homology"/>
<keyword evidence="4 6" id="KW-0234">DNA repair</keyword>
<gene>
    <name evidence="10" type="ORF">CVIRNUC_007748</name>
</gene>
<evidence type="ECO:0000256" key="7">
    <source>
        <dbReference type="SAM" id="MobiDB-lite"/>
    </source>
</evidence>
<evidence type="ECO:0000313" key="11">
    <source>
        <dbReference type="Proteomes" id="UP001314263"/>
    </source>
</evidence>
<evidence type="ECO:0000256" key="2">
    <source>
        <dbReference type="ARBA" id="ARBA00022737"/>
    </source>
</evidence>
<comment type="similarity">
    <text evidence="1 6">Belongs to the RAD23 family.</text>
</comment>
<sequence length="417" mass="42657">MAPIKVTFKTVQGNKFELDLDSAEKVQAVKEKIESTQGDSFPAAHQVVIYQGKVLKDDTTLEENKISNENFVVVMVTRPKKAPAAAPKKEEPPVAASAAPSSEAVAATSSAPAAAASAPPEAAIPAEGTPAPASTDPAPAPAAPAATAAATGTPAAGGDSILMGSQLETTINGICEMGFPREDVVRALRAAFHNPDRAVEYLMTGIPEGLEVPQQQPGGGPAGAGEGAAAPAAGGQAAGALASAPAAAGGPNAQPLDMFAPQPAAGAGAAGGGPLDFLRTNPQFIALRQIVQSNPMILQPMLQELGKQNPDLLTLINQHQQEFLRIINEPVPPEQAEQVSQQIAQFQAAGMGGAGGGEQGLPPGAVAVHLTEEEQAAIGRLEGLGFDRNRCIEAFLLCERDETLAANFLFDSAMEEQ</sequence>
<evidence type="ECO:0000256" key="4">
    <source>
        <dbReference type="ARBA" id="ARBA00023204"/>
    </source>
</evidence>
<dbReference type="GO" id="GO:0043130">
    <property type="term" value="F:ubiquitin binding"/>
    <property type="evidence" value="ECO:0007669"/>
    <property type="project" value="UniProtKB-UniRule"/>
</dbReference>
<dbReference type="SMART" id="SM00165">
    <property type="entry name" value="UBA"/>
    <property type="match status" value="2"/>
</dbReference>
<dbReference type="FunFam" id="1.10.8.10:FF:000003">
    <property type="entry name" value="UV excision repair protein RAD23 homolog"/>
    <property type="match status" value="1"/>
</dbReference>
<reference evidence="10 11" key="1">
    <citation type="submission" date="2023-10" db="EMBL/GenBank/DDBJ databases">
        <authorList>
            <person name="Maclean D."/>
            <person name="Macfadyen A."/>
        </authorList>
    </citation>
    <scope>NUCLEOTIDE SEQUENCE [LARGE SCALE GENOMIC DNA]</scope>
</reference>
<comment type="subcellular location">
    <subcellularLocation>
        <location evidence="6">Nucleus</location>
    </subcellularLocation>
    <subcellularLocation>
        <location evidence="6">Cytoplasm</location>
    </subcellularLocation>
</comment>
<evidence type="ECO:0000256" key="6">
    <source>
        <dbReference type="RuleBase" id="RU367049"/>
    </source>
</evidence>
<keyword evidence="6" id="KW-0963">Cytoplasm</keyword>
<dbReference type="CDD" id="cd01805">
    <property type="entry name" value="Ubl_Rad23"/>
    <property type="match status" value="1"/>
</dbReference>
<dbReference type="PROSITE" id="PS50030">
    <property type="entry name" value="UBA"/>
    <property type="match status" value="2"/>
</dbReference>
<keyword evidence="3 6" id="KW-0227">DNA damage</keyword>
<feature type="region of interest" description="Disordered" evidence="7">
    <location>
        <begin position="110"/>
        <end position="154"/>
    </location>
</feature>
<keyword evidence="2" id="KW-0677">Repeat</keyword>
<dbReference type="AlphaFoldDB" id="A0AAV1IB03"/>
<dbReference type="GO" id="GO:0005829">
    <property type="term" value="C:cytosol"/>
    <property type="evidence" value="ECO:0007669"/>
    <property type="project" value="TreeGrafter"/>
</dbReference>
<dbReference type="InterPro" id="IPR009060">
    <property type="entry name" value="UBA-like_sf"/>
</dbReference>
<dbReference type="Pfam" id="PF09280">
    <property type="entry name" value="XPC-binding"/>
    <property type="match status" value="1"/>
</dbReference>
<dbReference type="SUPFAM" id="SSF46934">
    <property type="entry name" value="UBA-like"/>
    <property type="match status" value="2"/>
</dbReference>
<dbReference type="SMART" id="SM00727">
    <property type="entry name" value="STI1"/>
    <property type="match status" value="1"/>
</dbReference>
<dbReference type="CDD" id="cd14281">
    <property type="entry name" value="UBA2_Rad23_like"/>
    <property type="match status" value="1"/>
</dbReference>
<dbReference type="Pfam" id="PF00627">
    <property type="entry name" value="UBA"/>
    <property type="match status" value="2"/>
</dbReference>
<dbReference type="PRINTS" id="PR01839">
    <property type="entry name" value="RAD23PROTEIN"/>
</dbReference>
<feature type="compositionally biased region" description="Low complexity" evidence="7">
    <location>
        <begin position="245"/>
        <end position="255"/>
    </location>
</feature>
<dbReference type="InterPro" id="IPR015940">
    <property type="entry name" value="UBA"/>
</dbReference>
<dbReference type="InterPro" id="IPR036353">
    <property type="entry name" value="XPC-bd_sf"/>
</dbReference>
<evidence type="ECO:0000259" key="9">
    <source>
        <dbReference type="PROSITE" id="PS50053"/>
    </source>
</evidence>
<name>A0AAV1IB03_9CHLO</name>
<organism evidence="10 11">
    <name type="scientific">Coccomyxa viridis</name>
    <dbReference type="NCBI Taxonomy" id="1274662"/>
    <lineage>
        <taxon>Eukaryota</taxon>
        <taxon>Viridiplantae</taxon>
        <taxon>Chlorophyta</taxon>
        <taxon>core chlorophytes</taxon>
        <taxon>Trebouxiophyceae</taxon>
        <taxon>Trebouxiophyceae incertae sedis</taxon>
        <taxon>Coccomyxaceae</taxon>
        <taxon>Coccomyxa</taxon>
    </lineage>
</organism>
<dbReference type="Gene3D" id="1.10.8.10">
    <property type="entry name" value="DNA helicase RuvA subunit, C-terminal domain"/>
    <property type="match status" value="2"/>
</dbReference>
<dbReference type="FunFam" id="1.10.10.540:FF:000001">
    <property type="entry name" value="UV excision repair protein RAD23 B"/>
    <property type="match status" value="1"/>
</dbReference>
<feature type="region of interest" description="Disordered" evidence="7">
    <location>
        <begin position="209"/>
        <end position="231"/>
    </location>
</feature>
<dbReference type="GO" id="GO:0043161">
    <property type="term" value="P:proteasome-mediated ubiquitin-dependent protein catabolic process"/>
    <property type="evidence" value="ECO:0007669"/>
    <property type="project" value="UniProtKB-UniRule"/>
</dbReference>
<comment type="function">
    <text evidence="6">Multiubiquitin chain receptor involved in modulation of proteasomal degradation. Involved in nucleotide excision repair.</text>
</comment>
<dbReference type="SUPFAM" id="SSF54236">
    <property type="entry name" value="Ubiquitin-like"/>
    <property type="match status" value="1"/>
</dbReference>
<dbReference type="FunFam" id="1.10.8.10:FF:000002">
    <property type="entry name" value="UV excision repair protein RAD23 homolog"/>
    <property type="match status" value="1"/>
</dbReference>
<dbReference type="PANTHER" id="PTHR10621:SF0">
    <property type="entry name" value="UV EXCISION REPAIR PROTEIN RAD23"/>
    <property type="match status" value="1"/>
</dbReference>
<dbReference type="InterPro" id="IPR000626">
    <property type="entry name" value="Ubiquitin-like_dom"/>
</dbReference>
<dbReference type="EMBL" id="CAUYUE010000010">
    <property type="protein sequence ID" value="CAK0784544.1"/>
    <property type="molecule type" value="Genomic_DNA"/>
</dbReference>
<protein>
    <recommendedName>
        <fullName evidence="6">Ubiquitin receptor RAD23</fullName>
    </recommendedName>
    <alternativeName>
        <fullName evidence="6">DNA repair protein RAD23</fullName>
    </alternativeName>
</protein>
<dbReference type="Gene3D" id="3.10.20.90">
    <property type="entry name" value="Phosphatidylinositol 3-kinase Catalytic Subunit, Chain A, domain 1"/>
    <property type="match status" value="1"/>
</dbReference>
<evidence type="ECO:0000256" key="1">
    <source>
        <dbReference type="ARBA" id="ARBA00009878"/>
    </source>
</evidence>
<evidence type="ECO:0000256" key="5">
    <source>
        <dbReference type="ARBA" id="ARBA00023242"/>
    </source>
</evidence>
<feature type="domain" description="Ubiquitin-like" evidence="9">
    <location>
        <begin position="4"/>
        <end position="81"/>
    </location>
</feature>
<dbReference type="Proteomes" id="UP001314263">
    <property type="component" value="Unassembled WGS sequence"/>
</dbReference>
<dbReference type="SUPFAM" id="SSF101238">
    <property type="entry name" value="XPC-binding domain"/>
    <property type="match status" value="1"/>
</dbReference>
<dbReference type="GO" id="GO:0003684">
    <property type="term" value="F:damaged DNA binding"/>
    <property type="evidence" value="ECO:0007669"/>
    <property type="project" value="UniProtKB-UniRule"/>
</dbReference>
<dbReference type="FunFam" id="3.10.20.90:FF:000069">
    <property type="entry name" value="UV excision repair protein RAD23"/>
    <property type="match status" value="1"/>
</dbReference>
<dbReference type="PANTHER" id="PTHR10621">
    <property type="entry name" value="UV EXCISION REPAIR PROTEIN RAD23"/>
    <property type="match status" value="1"/>
</dbReference>
<comment type="caution">
    <text evidence="10">The sequence shown here is derived from an EMBL/GenBank/DDBJ whole genome shotgun (WGS) entry which is preliminary data.</text>
</comment>
<evidence type="ECO:0000313" key="10">
    <source>
        <dbReference type="EMBL" id="CAK0784544.1"/>
    </source>
</evidence>
<feature type="domain" description="UBA" evidence="8">
    <location>
        <begin position="371"/>
        <end position="412"/>
    </location>
</feature>
<dbReference type="Gene3D" id="1.10.10.540">
    <property type="entry name" value="XPC-binding domain"/>
    <property type="match status" value="1"/>
</dbReference>
<dbReference type="SMART" id="SM00213">
    <property type="entry name" value="UBQ"/>
    <property type="match status" value="1"/>
</dbReference>